<keyword evidence="3" id="KW-1185">Reference proteome</keyword>
<reference evidence="2 3" key="1">
    <citation type="journal article" date="2021" name="Microbiol. Spectr.">
        <title>A Single Bacterium Capable of Oxidation and Reduction of Iron at Circumneutral pH.</title>
        <authorList>
            <person name="Kato S."/>
            <person name="Ohkuma M."/>
        </authorList>
    </citation>
    <scope>NUCLEOTIDE SEQUENCE [LARGE SCALE GENOMIC DNA]</scope>
    <source>
        <strain evidence="2 3">MIZ03</strain>
    </source>
</reference>
<organism evidence="2 3">
    <name type="scientific">Rhodoferax lithotrophicus</name>
    <dbReference type="NCBI Taxonomy" id="2798804"/>
    <lineage>
        <taxon>Bacteria</taxon>
        <taxon>Pseudomonadati</taxon>
        <taxon>Pseudomonadota</taxon>
        <taxon>Betaproteobacteria</taxon>
        <taxon>Burkholderiales</taxon>
        <taxon>Comamonadaceae</taxon>
        <taxon>Rhodoferax</taxon>
    </lineage>
</organism>
<evidence type="ECO:0008006" key="4">
    <source>
        <dbReference type="Google" id="ProtNLM"/>
    </source>
</evidence>
<dbReference type="Pfam" id="PF11748">
    <property type="entry name" value="DUF3306"/>
    <property type="match status" value="1"/>
</dbReference>
<dbReference type="Proteomes" id="UP000824366">
    <property type="component" value="Chromosome"/>
</dbReference>
<feature type="region of interest" description="Disordered" evidence="1">
    <location>
        <begin position="144"/>
        <end position="229"/>
    </location>
</feature>
<evidence type="ECO:0000313" key="2">
    <source>
        <dbReference type="EMBL" id="BCO28177.1"/>
    </source>
</evidence>
<evidence type="ECO:0000256" key="1">
    <source>
        <dbReference type="SAM" id="MobiDB-lite"/>
    </source>
</evidence>
<dbReference type="InterPro" id="IPR021735">
    <property type="entry name" value="DUF3306"/>
</dbReference>
<name>A0ABM7MPE2_9BURK</name>
<sequence>MADGFLGRWSQRKQAVRAGQTLEEPGGKPAVEPPVNVPSVSMAVNHSAHADGHAAQAPQPTPATLPTLDDVKALKADSSFAPFVMRDVAPEVRNAAMKKLFADPHYNVMDGLDIYIDDYSQPSPLSTATLRQMASAKFLNLFEEDPPAADPNAVRPQPEGVDADRLPEPGVAQSAPTPDGPDTPAEFTSGPVPSTRTAPLIKDTLHDHTDLRLQPDHAAGPARLEREPE</sequence>
<protein>
    <recommendedName>
        <fullName evidence="4">DUF3306 domain-containing protein</fullName>
    </recommendedName>
</protein>
<proteinExistence type="predicted"/>
<feature type="region of interest" description="Disordered" evidence="1">
    <location>
        <begin position="1"/>
        <end position="37"/>
    </location>
</feature>
<dbReference type="EMBL" id="AP024238">
    <property type="protein sequence ID" value="BCO28177.1"/>
    <property type="molecule type" value="Genomic_DNA"/>
</dbReference>
<evidence type="ECO:0000313" key="3">
    <source>
        <dbReference type="Proteomes" id="UP000824366"/>
    </source>
</evidence>
<accession>A0ABM7MPE2</accession>
<gene>
    <name evidence="2" type="ORF">MIZ03_3074</name>
</gene>
<feature type="compositionally biased region" description="Basic and acidic residues" evidence="1">
    <location>
        <begin position="203"/>
        <end position="215"/>
    </location>
</feature>